<comment type="caution">
    <text evidence="2">The sequence shown here is derived from an EMBL/GenBank/DDBJ whole genome shotgun (WGS) entry which is preliminary data.</text>
</comment>
<keyword evidence="3" id="KW-1185">Reference proteome</keyword>
<proteinExistence type="predicted"/>
<dbReference type="STRING" id="6265.A0A0B2V494"/>
<dbReference type="Proteomes" id="UP000031036">
    <property type="component" value="Unassembled WGS sequence"/>
</dbReference>
<reference evidence="2 3" key="1">
    <citation type="submission" date="2014-11" db="EMBL/GenBank/DDBJ databases">
        <title>Genetic blueprint of the zoonotic pathogen Toxocara canis.</title>
        <authorList>
            <person name="Zhu X.-Q."/>
            <person name="Korhonen P.K."/>
            <person name="Cai H."/>
            <person name="Young N.D."/>
            <person name="Nejsum P."/>
            <person name="von Samson-Himmelstjerna G."/>
            <person name="Boag P.R."/>
            <person name="Tan P."/>
            <person name="Li Q."/>
            <person name="Min J."/>
            <person name="Yang Y."/>
            <person name="Wang X."/>
            <person name="Fang X."/>
            <person name="Hall R.S."/>
            <person name="Hofmann A."/>
            <person name="Sternberg P.W."/>
            <person name="Jex A.R."/>
            <person name="Gasser R.B."/>
        </authorList>
    </citation>
    <scope>NUCLEOTIDE SEQUENCE [LARGE SCALE GENOMIC DNA]</scope>
    <source>
        <strain evidence="2">PN_DK_2014</strain>
    </source>
</reference>
<evidence type="ECO:0000259" key="1">
    <source>
        <dbReference type="Pfam" id="PF18701"/>
    </source>
</evidence>
<name>A0A0B2V494_TOXCA</name>
<dbReference type="InterPro" id="IPR040676">
    <property type="entry name" value="DUF5641"/>
</dbReference>
<protein>
    <recommendedName>
        <fullName evidence="1">DUF5641 domain-containing protein</fullName>
    </recommendedName>
</protein>
<dbReference type="EMBL" id="JPKZ01002524">
    <property type="protein sequence ID" value="KHN76388.1"/>
    <property type="molecule type" value="Genomic_DNA"/>
</dbReference>
<dbReference type="OrthoDB" id="8054536at2759"/>
<evidence type="ECO:0000313" key="3">
    <source>
        <dbReference type="Proteomes" id="UP000031036"/>
    </source>
</evidence>
<dbReference type="Pfam" id="PF18701">
    <property type="entry name" value="DUF5641"/>
    <property type="match status" value="1"/>
</dbReference>
<feature type="domain" description="DUF5641" evidence="1">
    <location>
        <begin position="18"/>
        <end position="100"/>
    </location>
</feature>
<evidence type="ECO:0000313" key="2">
    <source>
        <dbReference type="EMBL" id="KHN76388.1"/>
    </source>
</evidence>
<accession>A0A0B2V494</accession>
<dbReference type="AlphaFoldDB" id="A0A0B2V494"/>
<sequence>MVNRRQATKNVGKSSWFLSKFWELWCIVYMSLRRECVGWNHRQGNCKKERAPQKGEIVLVENEEAFRGCWPLGKIIDVHRRPNAISSVTIKMASGHEWRHPVSLVYPLELSRDAPELPEKEQNQSTALSVQECHEHGGRTKHNKIKNKMPDVPFLFLAVLVILQVQTSCEKLCTPSRNGVVLAIPNTSWETQSHSETEDFAQIVLYICTNAFWILELKVTQDRTEISGTHLLLA</sequence>
<organism evidence="2 3">
    <name type="scientific">Toxocara canis</name>
    <name type="common">Canine roundworm</name>
    <dbReference type="NCBI Taxonomy" id="6265"/>
    <lineage>
        <taxon>Eukaryota</taxon>
        <taxon>Metazoa</taxon>
        <taxon>Ecdysozoa</taxon>
        <taxon>Nematoda</taxon>
        <taxon>Chromadorea</taxon>
        <taxon>Rhabditida</taxon>
        <taxon>Spirurina</taxon>
        <taxon>Ascaridomorpha</taxon>
        <taxon>Ascaridoidea</taxon>
        <taxon>Toxocaridae</taxon>
        <taxon>Toxocara</taxon>
    </lineage>
</organism>
<gene>
    <name evidence="2" type="ORF">Tcan_18484</name>
</gene>